<proteinExistence type="predicted"/>
<gene>
    <name evidence="5" type="ORF">JJL56_32725</name>
</gene>
<name>A0ABS1IA69_9PROT</name>
<dbReference type="Pfam" id="PF07729">
    <property type="entry name" value="FCD"/>
    <property type="match status" value="1"/>
</dbReference>
<feature type="non-terminal residue" evidence="5">
    <location>
        <position position="1"/>
    </location>
</feature>
<evidence type="ECO:0000313" key="6">
    <source>
        <dbReference type="Proteomes" id="UP000654452"/>
    </source>
</evidence>
<evidence type="ECO:0000259" key="4">
    <source>
        <dbReference type="Pfam" id="PF07729"/>
    </source>
</evidence>
<evidence type="ECO:0000256" key="1">
    <source>
        <dbReference type="ARBA" id="ARBA00023015"/>
    </source>
</evidence>
<dbReference type="Gene3D" id="1.20.120.530">
    <property type="entry name" value="GntR ligand-binding domain-like"/>
    <property type="match status" value="1"/>
</dbReference>
<keyword evidence="6" id="KW-1185">Reference proteome</keyword>
<evidence type="ECO:0000313" key="5">
    <source>
        <dbReference type="EMBL" id="MBK4723602.1"/>
    </source>
</evidence>
<evidence type="ECO:0000256" key="2">
    <source>
        <dbReference type="ARBA" id="ARBA00023125"/>
    </source>
</evidence>
<keyword evidence="2" id="KW-0238">DNA-binding</keyword>
<dbReference type="Proteomes" id="UP000654452">
    <property type="component" value="Unassembled WGS sequence"/>
</dbReference>
<evidence type="ECO:0000256" key="3">
    <source>
        <dbReference type="ARBA" id="ARBA00023163"/>
    </source>
</evidence>
<dbReference type="InterPro" id="IPR008920">
    <property type="entry name" value="TF_FadR/GntR_C"/>
</dbReference>
<feature type="domain" description="GntR C-terminal" evidence="4">
    <location>
        <begin position="2"/>
        <end position="30"/>
    </location>
</feature>
<sequence length="46" mass="5380">AETSIVEHRDIIDALTRRDADLAERRVREHTLGLARHVEQHCDFLD</sequence>
<reference evidence="5 6" key="1">
    <citation type="submission" date="2021-01" db="EMBL/GenBank/DDBJ databases">
        <title>Azospirillum sp. YIM DDC1 draft genome.</title>
        <authorList>
            <person name="Wang Y.-X."/>
        </authorList>
    </citation>
    <scope>NUCLEOTIDE SEQUENCE [LARGE SCALE GENOMIC DNA]</scope>
    <source>
        <strain evidence="5 6">YIM DDC1</strain>
    </source>
</reference>
<accession>A0ABS1IA69</accession>
<keyword evidence="1" id="KW-0805">Transcription regulation</keyword>
<dbReference type="InterPro" id="IPR011711">
    <property type="entry name" value="GntR_C"/>
</dbReference>
<dbReference type="SUPFAM" id="SSF48008">
    <property type="entry name" value="GntR ligand-binding domain-like"/>
    <property type="match status" value="1"/>
</dbReference>
<protein>
    <submittedName>
        <fullName evidence="5">FCD domain-containing protein</fullName>
    </submittedName>
</protein>
<dbReference type="EMBL" id="JAEPIV010000089">
    <property type="protein sequence ID" value="MBK4723602.1"/>
    <property type="molecule type" value="Genomic_DNA"/>
</dbReference>
<keyword evidence="3" id="KW-0804">Transcription</keyword>
<organism evidence="5 6">
    <name type="scientific">Azospirillum aestuarii</name>
    <dbReference type="NCBI Taxonomy" id="2802052"/>
    <lineage>
        <taxon>Bacteria</taxon>
        <taxon>Pseudomonadati</taxon>
        <taxon>Pseudomonadota</taxon>
        <taxon>Alphaproteobacteria</taxon>
        <taxon>Rhodospirillales</taxon>
        <taxon>Azospirillaceae</taxon>
        <taxon>Azospirillum</taxon>
    </lineage>
</organism>
<comment type="caution">
    <text evidence="5">The sequence shown here is derived from an EMBL/GenBank/DDBJ whole genome shotgun (WGS) entry which is preliminary data.</text>
</comment>